<protein>
    <submittedName>
        <fullName evidence="1">Uncharacterized protein</fullName>
    </submittedName>
</protein>
<evidence type="ECO:0000313" key="1">
    <source>
        <dbReference type="EMBL" id="WAJ30963.1"/>
    </source>
</evidence>
<dbReference type="EMBL" id="CP113520">
    <property type="protein sequence ID" value="WAJ30963.1"/>
    <property type="molecule type" value="Genomic_DNA"/>
</dbReference>
<name>A0ACD4NW03_9HYPH</name>
<organism evidence="1 2">
    <name type="scientific">Antarcticirhabdus aurantiaca</name>
    <dbReference type="NCBI Taxonomy" id="2606717"/>
    <lineage>
        <taxon>Bacteria</taxon>
        <taxon>Pseudomonadati</taxon>
        <taxon>Pseudomonadota</taxon>
        <taxon>Alphaproteobacteria</taxon>
        <taxon>Hyphomicrobiales</taxon>
        <taxon>Aurantimonadaceae</taxon>
        <taxon>Antarcticirhabdus</taxon>
    </lineage>
</organism>
<evidence type="ECO:0000313" key="2">
    <source>
        <dbReference type="Proteomes" id="UP001163223"/>
    </source>
</evidence>
<proteinExistence type="predicted"/>
<sequence>MTGPELTPRRFDLVARPSAEKGGSIIWTLPAIARRIGTSADFVRDNLVKAEGTPLRTQGGRFYVFEDELMAFMRSEAHLPG</sequence>
<dbReference type="Proteomes" id="UP001163223">
    <property type="component" value="Chromosome"/>
</dbReference>
<reference evidence="1" key="1">
    <citation type="submission" date="2022-11" db="EMBL/GenBank/DDBJ databases">
        <title>beta-Carotene-producing bacterium, Jeongeuplla avenae sp. nov., alleviates the salt stress of Arabidopsis seedlings.</title>
        <authorList>
            <person name="Jiang L."/>
            <person name="Lee J."/>
        </authorList>
    </citation>
    <scope>NUCLEOTIDE SEQUENCE</scope>
    <source>
        <strain evidence="1">DY_R2A_6</strain>
    </source>
</reference>
<keyword evidence="2" id="KW-1185">Reference proteome</keyword>
<accession>A0ACD4NW03</accession>
<gene>
    <name evidence="1" type="ORF">OXU80_12475</name>
</gene>